<dbReference type="PANTHER" id="PTHR24369:SF210">
    <property type="entry name" value="CHAOPTIN-RELATED"/>
    <property type="match status" value="1"/>
</dbReference>
<keyword evidence="3" id="KW-0677">Repeat</keyword>
<sequence>MARERDLSENFLTAITDDQLQGPKSMYTLQLDRNSLICLETSVISTWNTLETITLNNNNLTTLGEIGVMPNLRLFRLGENRWHCDCRLKWMKRALSGQDLSRNWIIEVAPRAFHGLHSLNSLVLYGNNLTELPAEAFHGLGNLQLLLLNANQLQ</sequence>
<keyword evidence="2" id="KW-0732">Signal</keyword>
<comment type="caution">
    <text evidence="4">The sequence shown here is derived from an EMBL/GenBank/DDBJ whole genome shotgun (WGS) entry which is preliminary data.</text>
</comment>
<gene>
    <name evidence="4" type="ORF">GCK32_014635</name>
</gene>
<dbReference type="InterPro" id="IPR032675">
    <property type="entry name" value="LRR_dom_sf"/>
</dbReference>
<protein>
    <submittedName>
        <fullName evidence="4">Uncharacterized protein</fullName>
    </submittedName>
</protein>
<keyword evidence="1" id="KW-0433">Leucine-rich repeat</keyword>
<evidence type="ECO:0000256" key="1">
    <source>
        <dbReference type="ARBA" id="ARBA00022614"/>
    </source>
</evidence>
<proteinExistence type="predicted"/>
<evidence type="ECO:0000313" key="4">
    <source>
        <dbReference type="EMBL" id="KAK5968770.1"/>
    </source>
</evidence>
<dbReference type="InterPro" id="IPR003591">
    <property type="entry name" value="Leu-rich_rpt_typical-subtyp"/>
</dbReference>
<organism evidence="4 5">
    <name type="scientific">Trichostrongylus colubriformis</name>
    <name type="common">Black scour worm</name>
    <dbReference type="NCBI Taxonomy" id="6319"/>
    <lineage>
        <taxon>Eukaryota</taxon>
        <taxon>Metazoa</taxon>
        <taxon>Ecdysozoa</taxon>
        <taxon>Nematoda</taxon>
        <taxon>Chromadorea</taxon>
        <taxon>Rhabditida</taxon>
        <taxon>Rhabditina</taxon>
        <taxon>Rhabditomorpha</taxon>
        <taxon>Strongyloidea</taxon>
        <taxon>Trichostrongylidae</taxon>
        <taxon>Trichostrongylus</taxon>
    </lineage>
</organism>
<dbReference type="PANTHER" id="PTHR24369">
    <property type="entry name" value="ANTIGEN BSP, PUTATIVE-RELATED"/>
    <property type="match status" value="1"/>
</dbReference>
<keyword evidence="5" id="KW-1185">Reference proteome</keyword>
<dbReference type="Gene3D" id="3.80.10.10">
    <property type="entry name" value="Ribonuclease Inhibitor"/>
    <property type="match status" value="2"/>
</dbReference>
<name>A0AAN8FG66_TRICO</name>
<dbReference type="GO" id="GO:0005886">
    <property type="term" value="C:plasma membrane"/>
    <property type="evidence" value="ECO:0007669"/>
    <property type="project" value="TreeGrafter"/>
</dbReference>
<dbReference type="EMBL" id="WIXE01021027">
    <property type="protein sequence ID" value="KAK5968770.1"/>
    <property type="molecule type" value="Genomic_DNA"/>
</dbReference>
<dbReference type="InterPro" id="IPR001611">
    <property type="entry name" value="Leu-rich_rpt"/>
</dbReference>
<evidence type="ECO:0000313" key="5">
    <source>
        <dbReference type="Proteomes" id="UP001331761"/>
    </source>
</evidence>
<dbReference type="SMART" id="SM00369">
    <property type="entry name" value="LRR_TYP"/>
    <property type="match status" value="1"/>
</dbReference>
<evidence type="ECO:0000256" key="2">
    <source>
        <dbReference type="ARBA" id="ARBA00022729"/>
    </source>
</evidence>
<dbReference type="InterPro" id="IPR050541">
    <property type="entry name" value="LRR_TM_domain-containing"/>
</dbReference>
<dbReference type="AlphaFoldDB" id="A0AAN8FG66"/>
<reference evidence="4 5" key="1">
    <citation type="submission" date="2019-10" db="EMBL/GenBank/DDBJ databases">
        <title>Assembly and Annotation for the nematode Trichostrongylus colubriformis.</title>
        <authorList>
            <person name="Martin J."/>
        </authorList>
    </citation>
    <scope>NUCLEOTIDE SEQUENCE [LARGE SCALE GENOMIC DNA]</scope>
    <source>
        <strain evidence="4">G859</strain>
        <tissue evidence="4">Whole worm</tissue>
    </source>
</reference>
<evidence type="ECO:0000256" key="3">
    <source>
        <dbReference type="ARBA" id="ARBA00022737"/>
    </source>
</evidence>
<dbReference type="SUPFAM" id="SSF52058">
    <property type="entry name" value="L domain-like"/>
    <property type="match status" value="2"/>
</dbReference>
<dbReference type="Proteomes" id="UP001331761">
    <property type="component" value="Unassembled WGS sequence"/>
</dbReference>
<accession>A0AAN8FG66</accession>
<dbReference type="Pfam" id="PF13855">
    <property type="entry name" value="LRR_8"/>
    <property type="match status" value="1"/>
</dbReference>